<keyword evidence="7 9" id="KW-0067">ATP-binding</keyword>
<dbReference type="NCBIfam" id="TIGR01313">
    <property type="entry name" value="therm_gnt_kin"/>
    <property type="match status" value="1"/>
</dbReference>
<evidence type="ECO:0000313" key="10">
    <source>
        <dbReference type="EMBL" id="OCG76357.1"/>
    </source>
</evidence>
<keyword evidence="6 9" id="KW-0418">Kinase</keyword>
<organism evidence="10 11">
    <name type="scientific">Microbacterium sediminis</name>
    <dbReference type="NCBI Taxonomy" id="904291"/>
    <lineage>
        <taxon>Bacteria</taxon>
        <taxon>Bacillati</taxon>
        <taxon>Actinomycetota</taxon>
        <taxon>Actinomycetes</taxon>
        <taxon>Micrococcales</taxon>
        <taxon>Microbacteriaceae</taxon>
        <taxon>Microbacterium</taxon>
    </lineage>
</organism>
<evidence type="ECO:0000256" key="9">
    <source>
        <dbReference type="RuleBase" id="RU363066"/>
    </source>
</evidence>
<keyword evidence="5 9" id="KW-0547">Nucleotide-binding</keyword>
<reference evidence="10 11" key="1">
    <citation type="submission" date="2016-05" db="EMBL/GenBank/DDBJ databases">
        <authorList>
            <person name="Lavstsen T."/>
            <person name="Jespersen J.S."/>
        </authorList>
    </citation>
    <scope>NUCLEOTIDE SEQUENCE [LARGE SCALE GENOMIC DNA]</scope>
    <source>
        <strain evidence="10 11">YLB-01</strain>
    </source>
</reference>
<evidence type="ECO:0000256" key="5">
    <source>
        <dbReference type="ARBA" id="ARBA00022741"/>
    </source>
</evidence>
<dbReference type="SUPFAM" id="SSF52540">
    <property type="entry name" value="P-loop containing nucleoside triphosphate hydrolases"/>
    <property type="match status" value="1"/>
</dbReference>
<dbReference type="AlphaFoldDB" id="A0A1B9NIC5"/>
<dbReference type="RefSeq" id="WP_067028368.1">
    <property type="nucleotide sequence ID" value="NZ_CP038256.1"/>
</dbReference>
<dbReference type="STRING" id="904291.A7J15_12160"/>
<evidence type="ECO:0000256" key="6">
    <source>
        <dbReference type="ARBA" id="ARBA00022777"/>
    </source>
</evidence>
<dbReference type="Gene3D" id="3.40.50.300">
    <property type="entry name" value="P-loop containing nucleotide triphosphate hydrolases"/>
    <property type="match status" value="1"/>
</dbReference>
<evidence type="ECO:0000256" key="2">
    <source>
        <dbReference type="ARBA" id="ARBA00008420"/>
    </source>
</evidence>
<dbReference type="Proteomes" id="UP000093355">
    <property type="component" value="Unassembled WGS sequence"/>
</dbReference>
<protein>
    <recommendedName>
        <fullName evidence="3 9">Gluconokinase</fullName>
        <ecNumber evidence="3 9">2.7.1.12</ecNumber>
    </recommendedName>
</protein>
<evidence type="ECO:0000313" key="11">
    <source>
        <dbReference type="Proteomes" id="UP000093355"/>
    </source>
</evidence>
<sequence length="175" mass="18032">MSEHATAIVVMGVSGVGKTTVARALAERLGGVFVEADDLHSPQARASMAAGTPLSDADRLPWLRRVGRRIAQVQAAGDLPVVACSALRRRYREALAAHGGEVAFVHLSAGPELLGARLATRTGHFMPASLLGTQLATLEPLGADERGAVVPATGSVAEVTDAAEAAARSLLAPQR</sequence>
<proteinExistence type="inferred from homology"/>
<dbReference type="InterPro" id="IPR027417">
    <property type="entry name" value="P-loop_NTPase"/>
</dbReference>
<dbReference type="CDD" id="cd02021">
    <property type="entry name" value="GntK"/>
    <property type="match status" value="1"/>
</dbReference>
<dbReference type="GO" id="GO:0046316">
    <property type="term" value="F:gluconokinase activity"/>
    <property type="evidence" value="ECO:0007669"/>
    <property type="project" value="UniProtKB-EC"/>
</dbReference>
<evidence type="ECO:0000256" key="8">
    <source>
        <dbReference type="ARBA" id="ARBA00048090"/>
    </source>
</evidence>
<evidence type="ECO:0000256" key="1">
    <source>
        <dbReference type="ARBA" id="ARBA00004761"/>
    </source>
</evidence>
<evidence type="ECO:0000256" key="3">
    <source>
        <dbReference type="ARBA" id="ARBA00012054"/>
    </source>
</evidence>
<dbReference type="GO" id="GO:0005975">
    <property type="term" value="P:carbohydrate metabolic process"/>
    <property type="evidence" value="ECO:0007669"/>
    <property type="project" value="InterPro"/>
</dbReference>
<comment type="catalytic activity">
    <reaction evidence="8 9">
        <text>D-gluconate + ATP = 6-phospho-D-gluconate + ADP + H(+)</text>
        <dbReference type="Rhea" id="RHEA:19433"/>
        <dbReference type="ChEBI" id="CHEBI:15378"/>
        <dbReference type="ChEBI" id="CHEBI:18391"/>
        <dbReference type="ChEBI" id="CHEBI:30616"/>
        <dbReference type="ChEBI" id="CHEBI:58759"/>
        <dbReference type="ChEBI" id="CHEBI:456216"/>
        <dbReference type="EC" id="2.7.1.12"/>
    </reaction>
</comment>
<dbReference type="EMBL" id="LXMD01000003">
    <property type="protein sequence ID" value="OCG76357.1"/>
    <property type="molecule type" value="Genomic_DNA"/>
</dbReference>
<comment type="pathway">
    <text evidence="1">Carbohydrate acid metabolism.</text>
</comment>
<dbReference type="OrthoDB" id="9795716at2"/>
<dbReference type="PANTHER" id="PTHR43442">
    <property type="entry name" value="GLUCONOKINASE-RELATED"/>
    <property type="match status" value="1"/>
</dbReference>
<dbReference type="Pfam" id="PF13671">
    <property type="entry name" value="AAA_33"/>
    <property type="match status" value="1"/>
</dbReference>
<dbReference type="GO" id="GO:0005737">
    <property type="term" value="C:cytoplasm"/>
    <property type="evidence" value="ECO:0007669"/>
    <property type="project" value="TreeGrafter"/>
</dbReference>
<comment type="similarity">
    <text evidence="2 9">Belongs to the gluconokinase GntK/GntV family.</text>
</comment>
<dbReference type="InterPro" id="IPR006001">
    <property type="entry name" value="Therm_gnt_kin"/>
</dbReference>
<evidence type="ECO:0000256" key="4">
    <source>
        <dbReference type="ARBA" id="ARBA00022679"/>
    </source>
</evidence>
<gene>
    <name evidence="10" type="ORF">A7J15_12160</name>
</gene>
<name>A0A1B9NIC5_9MICO</name>
<keyword evidence="11" id="KW-1185">Reference proteome</keyword>
<dbReference type="PANTHER" id="PTHR43442:SF3">
    <property type="entry name" value="GLUCONOKINASE-RELATED"/>
    <property type="match status" value="1"/>
</dbReference>
<keyword evidence="4 9" id="KW-0808">Transferase</keyword>
<dbReference type="EC" id="2.7.1.12" evidence="3 9"/>
<comment type="caution">
    <text evidence="10">The sequence shown here is derived from an EMBL/GenBank/DDBJ whole genome shotgun (WGS) entry which is preliminary data.</text>
</comment>
<accession>A0A1B9NIC5</accession>
<evidence type="ECO:0000256" key="7">
    <source>
        <dbReference type="ARBA" id="ARBA00022840"/>
    </source>
</evidence>
<dbReference type="GO" id="GO:0005524">
    <property type="term" value="F:ATP binding"/>
    <property type="evidence" value="ECO:0007669"/>
    <property type="project" value="UniProtKB-KW"/>
</dbReference>